<dbReference type="PANTHER" id="PTHR22761">
    <property type="entry name" value="CHARGED MULTIVESICULAR BODY PROTEIN"/>
    <property type="match status" value="1"/>
</dbReference>
<dbReference type="GeneID" id="42006288"/>
<dbReference type="STRING" id="1806994.A0A507BX17"/>
<organism evidence="9 10">
    <name type="scientific">Synchytrium microbalum</name>
    <dbReference type="NCBI Taxonomy" id="1806994"/>
    <lineage>
        <taxon>Eukaryota</taxon>
        <taxon>Fungi</taxon>
        <taxon>Fungi incertae sedis</taxon>
        <taxon>Chytridiomycota</taxon>
        <taxon>Chytridiomycota incertae sedis</taxon>
        <taxon>Chytridiomycetes</taxon>
        <taxon>Synchytriales</taxon>
        <taxon>Synchytriaceae</taxon>
        <taxon>Synchytrium</taxon>
    </lineage>
</organism>
<dbReference type="InterPro" id="IPR005024">
    <property type="entry name" value="Snf7_fam"/>
</dbReference>
<evidence type="ECO:0008006" key="11">
    <source>
        <dbReference type="Google" id="ProtNLM"/>
    </source>
</evidence>
<dbReference type="GO" id="GO:0015031">
    <property type="term" value="P:protein transport"/>
    <property type="evidence" value="ECO:0007669"/>
    <property type="project" value="UniProtKB-KW"/>
</dbReference>
<dbReference type="PANTHER" id="PTHR22761:SF5">
    <property type="entry name" value="CHARGED MULTIVESICULAR BODY PROTEIN 6"/>
    <property type="match status" value="1"/>
</dbReference>
<reference evidence="9 10" key="1">
    <citation type="journal article" date="2019" name="Sci. Rep.">
        <title>Comparative genomics of chytrid fungi reveal insights into the obligate biotrophic and pathogenic lifestyle of Synchytrium endobioticum.</title>
        <authorList>
            <person name="van de Vossenberg B.T.L.H."/>
            <person name="Warris S."/>
            <person name="Nguyen H.D.T."/>
            <person name="van Gent-Pelzer M.P.E."/>
            <person name="Joly D.L."/>
            <person name="van de Geest H.C."/>
            <person name="Bonants P.J.M."/>
            <person name="Smith D.S."/>
            <person name="Levesque C.A."/>
            <person name="van der Lee T.A.J."/>
        </authorList>
    </citation>
    <scope>NUCLEOTIDE SEQUENCE [LARGE SCALE GENOMIC DNA]</scope>
    <source>
        <strain evidence="9 10">JEL517</strain>
    </source>
</reference>
<dbReference type="RefSeq" id="XP_031023062.1">
    <property type="nucleotide sequence ID" value="XM_031170991.1"/>
</dbReference>
<evidence type="ECO:0000256" key="8">
    <source>
        <dbReference type="SAM" id="MobiDB-lite"/>
    </source>
</evidence>
<keyword evidence="3" id="KW-0813">Transport</keyword>
<dbReference type="Pfam" id="PF03357">
    <property type="entry name" value="Snf7"/>
    <property type="match status" value="1"/>
</dbReference>
<evidence type="ECO:0000256" key="6">
    <source>
        <dbReference type="ARBA" id="ARBA00023136"/>
    </source>
</evidence>
<comment type="similarity">
    <text evidence="2">Belongs to the SNF7 family.</text>
</comment>
<keyword evidence="10" id="KW-1185">Reference proteome</keyword>
<dbReference type="AlphaFoldDB" id="A0A507BX17"/>
<keyword evidence="4" id="KW-0967">Endosome</keyword>
<evidence type="ECO:0000313" key="9">
    <source>
        <dbReference type="EMBL" id="TPX31688.1"/>
    </source>
</evidence>
<keyword evidence="7" id="KW-0175">Coiled coil</keyword>
<dbReference type="GO" id="GO:0000815">
    <property type="term" value="C:ESCRT III complex"/>
    <property type="evidence" value="ECO:0007669"/>
    <property type="project" value="TreeGrafter"/>
</dbReference>
<dbReference type="EMBL" id="QEAO01000041">
    <property type="protein sequence ID" value="TPX31688.1"/>
    <property type="molecule type" value="Genomic_DNA"/>
</dbReference>
<accession>A0A507BX17</accession>
<dbReference type="OrthoDB" id="441172at2759"/>
<protein>
    <recommendedName>
        <fullName evidence="11">Charged multivesicular body protein 6</fullName>
    </recommendedName>
</protein>
<evidence type="ECO:0000313" key="10">
    <source>
        <dbReference type="Proteomes" id="UP000319731"/>
    </source>
</evidence>
<name>A0A507BX17_9FUNG</name>
<comment type="caution">
    <text evidence="9">The sequence shown here is derived from an EMBL/GenBank/DDBJ whole genome shotgun (WGS) entry which is preliminary data.</text>
</comment>
<dbReference type="GO" id="GO:0006900">
    <property type="term" value="P:vesicle budding from membrane"/>
    <property type="evidence" value="ECO:0007669"/>
    <property type="project" value="TreeGrafter"/>
</dbReference>
<comment type="subcellular location">
    <subcellularLocation>
        <location evidence="1">Endosome membrane</location>
    </subcellularLocation>
</comment>
<evidence type="ECO:0000256" key="3">
    <source>
        <dbReference type="ARBA" id="ARBA00022448"/>
    </source>
</evidence>
<dbReference type="GO" id="GO:0005771">
    <property type="term" value="C:multivesicular body"/>
    <property type="evidence" value="ECO:0007669"/>
    <property type="project" value="TreeGrafter"/>
</dbReference>
<feature type="region of interest" description="Disordered" evidence="8">
    <location>
        <begin position="186"/>
        <end position="215"/>
    </location>
</feature>
<dbReference type="Proteomes" id="UP000319731">
    <property type="component" value="Unassembled WGS sequence"/>
</dbReference>
<evidence type="ECO:0000256" key="4">
    <source>
        <dbReference type="ARBA" id="ARBA00022753"/>
    </source>
</evidence>
<dbReference type="Gene3D" id="1.10.287.1060">
    <property type="entry name" value="ESAT-6-like"/>
    <property type="match status" value="1"/>
</dbReference>
<evidence type="ECO:0000256" key="5">
    <source>
        <dbReference type="ARBA" id="ARBA00022927"/>
    </source>
</evidence>
<sequence length="215" mass="24201">MGNVFNKPAAPQGRKITDKDRAVLDLKVQRDKLKQYQKKIQAVVDREVQVAKEHLKNGDKRRALIALKKKKYQLQLLDQTDNQLLNLEQLTNSIEYALVEQDVIKGLEQGNQVLKEIHKELSVEAVQKLMDDTADAIAYQNEVEEILGSKLTEQDDAQIEAELDAMVEQQQVQLPSVPVEPIDLALPDVPDTQPRIRIPAKASKVDQTPEDPVAA</sequence>
<proteinExistence type="inferred from homology"/>
<feature type="coiled-coil region" evidence="7">
    <location>
        <begin position="19"/>
        <end position="46"/>
    </location>
</feature>
<evidence type="ECO:0000256" key="7">
    <source>
        <dbReference type="SAM" id="Coils"/>
    </source>
</evidence>
<evidence type="ECO:0000256" key="1">
    <source>
        <dbReference type="ARBA" id="ARBA00004608"/>
    </source>
</evidence>
<keyword evidence="6" id="KW-0472">Membrane</keyword>
<dbReference type="Gene3D" id="6.10.250.1710">
    <property type="match status" value="1"/>
</dbReference>
<gene>
    <name evidence="9" type="ORF">SmJEL517_g05063</name>
</gene>
<evidence type="ECO:0000256" key="2">
    <source>
        <dbReference type="ARBA" id="ARBA00006190"/>
    </source>
</evidence>
<keyword evidence="5" id="KW-0653">Protein transport</keyword>
<dbReference type="GO" id="GO:0032511">
    <property type="term" value="P:late endosome to vacuole transport via multivesicular body sorting pathway"/>
    <property type="evidence" value="ECO:0007669"/>
    <property type="project" value="TreeGrafter"/>
</dbReference>